<organism evidence="7">
    <name type="scientific">Zygosaccharomyces rouxii</name>
    <dbReference type="NCBI Taxonomy" id="4956"/>
    <lineage>
        <taxon>Eukaryota</taxon>
        <taxon>Fungi</taxon>
        <taxon>Dikarya</taxon>
        <taxon>Ascomycota</taxon>
        <taxon>Saccharomycotina</taxon>
        <taxon>Saccharomycetes</taxon>
        <taxon>Saccharomycetales</taxon>
        <taxon>Saccharomycetaceae</taxon>
        <taxon>Zygosaccharomyces</taxon>
    </lineage>
</organism>
<gene>
    <name evidence="7" type="primary">Zr_IMG2</name>
    <name evidence="7" type="ORF">Zrou_10p35</name>
</gene>
<evidence type="ECO:0000256" key="6">
    <source>
        <dbReference type="ARBA" id="ARBA00035191"/>
    </source>
</evidence>
<dbReference type="EMBL" id="AM989989">
    <property type="protein sequence ID" value="CAQ43599.1"/>
    <property type="molecule type" value="Genomic_DNA"/>
</dbReference>
<dbReference type="InterPro" id="IPR007740">
    <property type="entry name" value="Ribosomal_mL49"/>
</dbReference>
<dbReference type="AlphaFoldDB" id="B2G4U0"/>
<dbReference type="GO" id="GO:0006412">
    <property type="term" value="P:translation"/>
    <property type="evidence" value="ECO:0007669"/>
    <property type="project" value="InterPro"/>
</dbReference>
<dbReference type="PANTHER" id="PTHR13477:SF0">
    <property type="entry name" value="LARGE RIBOSOMAL SUBUNIT PROTEIN ML49"/>
    <property type="match status" value="1"/>
</dbReference>
<dbReference type="GO" id="GO:0003735">
    <property type="term" value="F:structural constituent of ribosome"/>
    <property type="evidence" value="ECO:0007669"/>
    <property type="project" value="EnsemblFungi"/>
</dbReference>
<sequence length="151" mass="17478">MLRLLRLKQLNKPLLRQTIRLQSTVETPKTFNCNEEAELEYQPGFAFSVFPRIQDVHTNDLVGSDSFGKDKYYVERSATGNLPVYIDVKNGGNVFTELRKIHGNVMKLRNDLQEQLPHIPKQNWKCVVQSNKIVIKGDFSQEVKRVLQTTF</sequence>
<reference evidence="7" key="1">
    <citation type="submission" date="2008-02" db="EMBL/GenBank/DDBJ databases">
        <title>Zygosaccharomyces rouxii homologs of Saccharomyces cerevisiae chromosome III.</title>
        <authorList>
            <person name="Gordon J.L."/>
            <person name="Wolfe K.H."/>
        </authorList>
    </citation>
    <scope>NUCLEOTIDE SEQUENCE</scope>
    <source>
        <strain evidence="7">CBS 732</strain>
    </source>
</reference>
<evidence type="ECO:0000256" key="4">
    <source>
        <dbReference type="ARBA" id="ARBA00023128"/>
    </source>
</evidence>
<proteinExistence type="inferred from homology"/>
<keyword evidence="4" id="KW-0496">Mitochondrion</keyword>
<comment type="similarity">
    <text evidence="2">Belongs to the mitochondrion-specific ribosomal protein mL49 family.</text>
</comment>
<evidence type="ECO:0000256" key="5">
    <source>
        <dbReference type="ARBA" id="ARBA00023274"/>
    </source>
</evidence>
<protein>
    <recommendedName>
        <fullName evidence="6">Large ribosomal subunit protein mL49</fullName>
    </recommendedName>
</protein>
<dbReference type="Gene3D" id="3.30.780.10">
    <property type="entry name" value="SUI1-like domain"/>
    <property type="match status" value="1"/>
</dbReference>
<dbReference type="Pfam" id="PF05046">
    <property type="entry name" value="Img2"/>
    <property type="match status" value="1"/>
</dbReference>
<name>B2G4U0_ZYGRO</name>
<evidence type="ECO:0000256" key="3">
    <source>
        <dbReference type="ARBA" id="ARBA00022980"/>
    </source>
</evidence>
<dbReference type="KEGG" id="zro:ZYRO0D08228g"/>
<keyword evidence="3 7" id="KW-0689">Ribosomal protein</keyword>
<dbReference type="GO" id="GO:0005762">
    <property type="term" value="C:mitochondrial large ribosomal subunit"/>
    <property type="evidence" value="ECO:0007669"/>
    <property type="project" value="EnsemblFungi"/>
</dbReference>
<comment type="subcellular location">
    <subcellularLocation>
        <location evidence="1">Mitochondrion</location>
    </subcellularLocation>
</comment>
<evidence type="ECO:0000256" key="1">
    <source>
        <dbReference type="ARBA" id="ARBA00004173"/>
    </source>
</evidence>
<dbReference type="PANTHER" id="PTHR13477">
    <property type="entry name" value="MITOCHONDRIAL 39S RIBOSOMAL PROTEIN L49"/>
    <property type="match status" value="1"/>
</dbReference>
<evidence type="ECO:0000256" key="2">
    <source>
        <dbReference type="ARBA" id="ARBA00005677"/>
    </source>
</evidence>
<keyword evidence="5" id="KW-0687">Ribonucleoprotein</keyword>
<accession>B2G4U0</accession>
<evidence type="ECO:0000313" key="7">
    <source>
        <dbReference type="EMBL" id="CAQ43599.1"/>
    </source>
</evidence>
<dbReference type="OMA" id="TVETHSH"/>